<feature type="domain" description="Peptidase S11 D-alanyl-D-alanine carboxypeptidase A N-terminal" evidence="4">
    <location>
        <begin position="64"/>
        <end position="290"/>
    </location>
</feature>
<gene>
    <name evidence="5" type="ORF">FCH28_05710</name>
</gene>
<keyword evidence="5" id="KW-0645">Protease</keyword>
<name>A0A4U0NR53_9ACTN</name>
<feature type="region of interest" description="Disordered" evidence="1">
    <location>
        <begin position="329"/>
        <end position="393"/>
    </location>
</feature>
<evidence type="ECO:0000256" key="2">
    <source>
        <dbReference type="SAM" id="Phobius"/>
    </source>
</evidence>
<keyword evidence="2" id="KW-0472">Membrane</keyword>
<keyword evidence="2" id="KW-1133">Transmembrane helix</keyword>
<keyword evidence="2" id="KW-0812">Transmembrane</keyword>
<protein>
    <submittedName>
        <fullName evidence="5">D-alanyl-D-alanine carboxypeptidase</fullName>
    </submittedName>
</protein>
<proteinExistence type="predicted"/>
<keyword evidence="5" id="KW-0378">Hydrolase</keyword>
<evidence type="ECO:0000256" key="3">
    <source>
        <dbReference type="SAM" id="SignalP"/>
    </source>
</evidence>
<dbReference type="AlphaFoldDB" id="A0A4U0NR53"/>
<reference evidence="5 6" key="1">
    <citation type="submission" date="2019-04" db="EMBL/GenBank/DDBJ databases">
        <title>Streptomyces piniterrae sp. nov., a heliquinomycin-producing actinomycete isolated from rhizosphere soil of Pinus yunnanensis.</title>
        <authorList>
            <person name="Zhuang X."/>
            <person name="Zhao J."/>
        </authorList>
    </citation>
    <scope>NUCLEOTIDE SEQUENCE [LARGE SCALE GENOMIC DNA]</scope>
    <source>
        <strain evidence="6">jys28</strain>
    </source>
</reference>
<dbReference type="SUPFAM" id="SSF56601">
    <property type="entry name" value="beta-lactamase/transpeptidase-like"/>
    <property type="match status" value="1"/>
</dbReference>
<feature type="chain" id="PRO_5020842183" evidence="3">
    <location>
        <begin position="36"/>
        <end position="491"/>
    </location>
</feature>
<dbReference type="Gene3D" id="3.40.710.10">
    <property type="entry name" value="DD-peptidase/beta-lactamase superfamily"/>
    <property type="match status" value="1"/>
</dbReference>
<evidence type="ECO:0000313" key="6">
    <source>
        <dbReference type="Proteomes" id="UP000308697"/>
    </source>
</evidence>
<feature type="compositionally biased region" description="Low complexity" evidence="1">
    <location>
        <begin position="336"/>
        <end position="346"/>
    </location>
</feature>
<keyword evidence="3" id="KW-0732">Signal</keyword>
<feature type="signal peptide" evidence="3">
    <location>
        <begin position="1"/>
        <end position="35"/>
    </location>
</feature>
<dbReference type="RefSeq" id="WP_136738595.1">
    <property type="nucleotide sequence ID" value="NZ_SUMB01000002.1"/>
</dbReference>
<dbReference type="EMBL" id="SUMB01000002">
    <property type="protein sequence ID" value="TJZ56975.1"/>
    <property type="molecule type" value="Genomic_DNA"/>
</dbReference>
<dbReference type="InterPro" id="IPR001967">
    <property type="entry name" value="Peptidase_S11_N"/>
</dbReference>
<comment type="caution">
    <text evidence="5">The sequence shown here is derived from an EMBL/GenBank/DDBJ whole genome shotgun (WGS) entry which is preliminary data.</text>
</comment>
<dbReference type="GO" id="GO:0009002">
    <property type="term" value="F:serine-type D-Ala-D-Ala carboxypeptidase activity"/>
    <property type="evidence" value="ECO:0007669"/>
    <property type="project" value="InterPro"/>
</dbReference>
<keyword evidence="6" id="KW-1185">Reference proteome</keyword>
<feature type="region of interest" description="Disordered" evidence="1">
    <location>
        <begin position="33"/>
        <end position="57"/>
    </location>
</feature>
<evidence type="ECO:0000259" key="4">
    <source>
        <dbReference type="Pfam" id="PF00768"/>
    </source>
</evidence>
<feature type="transmembrane region" description="Helical" evidence="2">
    <location>
        <begin position="455"/>
        <end position="476"/>
    </location>
</feature>
<keyword evidence="5" id="KW-0121">Carboxypeptidase</keyword>
<dbReference type="GO" id="GO:0006508">
    <property type="term" value="P:proteolysis"/>
    <property type="evidence" value="ECO:0007669"/>
    <property type="project" value="InterPro"/>
</dbReference>
<dbReference type="InterPro" id="IPR012338">
    <property type="entry name" value="Beta-lactam/transpept-like"/>
</dbReference>
<dbReference type="Pfam" id="PF00768">
    <property type="entry name" value="Peptidase_S11"/>
    <property type="match status" value="1"/>
</dbReference>
<dbReference type="PANTHER" id="PTHR21581:SF33">
    <property type="entry name" value="D-ALANYL-D-ALANINE CARBOXYPEPTIDASE DACB"/>
    <property type="match status" value="1"/>
</dbReference>
<dbReference type="Proteomes" id="UP000308697">
    <property type="component" value="Unassembled WGS sequence"/>
</dbReference>
<dbReference type="OrthoDB" id="3663940at2"/>
<evidence type="ECO:0000256" key="1">
    <source>
        <dbReference type="SAM" id="MobiDB-lite"/>
    </source>
</evidence>
<feature type="region of interest" description="Disordered" evidence="1">
    <location>
        <begin position="179"/>
        <end position="199"/>
    </location>
</feature>
<sequence>MAIDALSPKKATKKAGAVAVAAAAGVSMMAMPAAAHPDGPAGTRSAPTGVRKAAAPHAPQLPKGLSALSWTVADAETGDILAAKNPHRRLAPASTLKTLFAITVLPKFSAGAVRRVSAADLEGIGVGSSLVGIQQGRRYSVGDLWRGVFLRSGNDAVHVLASMNGGWKTTTREMQKTARKLGARDTTVKSPDGYDTPGQSSSAYDLTVFARAGLANDDFARYCRTARARFPSNGGAEIENTNRLITGANGVPRYPGIIGVKTGYTTQAGNTLIAAARQGGRTLLVTVMNPQSGEANGVFKEASSLLNWGFRNAGKTEPVDTLPEMQTAPARHDQAPGDARGAAEARGGAHKRGGTHGRDGAHTRGGAHGWDGAREREGVHERGGAHEPGLHDWEGMFESDGAYDWGGMYGLARAYAGDDALYAGGAMPRRVVARIPGAAETTARAGEAGSHHRPAIAACTGIGSALLGAGGGMLAWRLRSRRRECREAEAS</sequence>
<organism evidence="5 6">
    <name type="scientific">Streptomyces piniterrae</name>
    <dbReference type="NCBI Taxonomy" id="2571125"/>
    <lineage>
        <taxon>Bacteria</taxon>
        <taxon>Bacillati</taxon>
        <taxon>Actinomycetota</taxon>
        <taxon>Actinomycetes</taxon>
        <taxon>Kitasatosporales</taxon>
        <taxon>Streptomycetaceae</taxon>
        <taxon>Streptomyces</taxon>
    </lineage>
</organism>
<dbReference type="PANTHER" id="PTHR21581">
    <property type="entry name" value="D-ALANYL-D-ALANINE CARBOXYPEPTIDASE"/>
    <property type="match status" value="1"/>
</dbReference>
<evidence type="ECO:0000313" key="5">
    <source>
        <dbReference type="EMBL" id="TJZ56975.1"/>
    </source>
</evidence>
<accession>A0A4U0NR53</accession>
<feature type="compositionally biased region" description="Basic and acidic residues" evidence="1">
    <location>
        <begin position="371"/>
        <end position="393"/>
    </location>
</feature>